<evidence type="ECO:0000256" key="3">
    <source>
        <dbReference type="ARBA" id="ARBA00022676"/>
    </source>
</evidence>
<evidence type="ECO:0000313" key="10">
    <source>
        <dbReference type="EMBL" id="OGC22156.1"/>
    </source>
</evidence>
<accession>A0A1F4SNY2</accession>
<feature type="transmembrane region" description="Helical" evidence="8">
    <location>
        <begin position="298"/>
        <end position="315"/>
    </location>
</feature>
<evidence type="ECO:0000313" key="11">
    <source>
        <dbReference type="Proteomes" id="UP000178417"/>
    </source>
</evidence>
<dbReference type="PANTHER" id="PTHR33908:SF11">
    <property type="entry name" value="MEMBRANE PROTEIN"/>
    <property type="match status" value="1"/>
</dbReference>
<proteinExistence type="predicted"/>
<evidence type="ECO:0000256" key="8">
    <source>
        <dbReference type="SAM" id="Phobius"/>
    </source>
</evidence>
<dbReference type="InterPro" id="IPR050297">
    <property type="entry name" value="LipidA_mod_glycosyltrf_83"/>
</dbReference>
<feature type="transmembrane region" description="Helical" evidence="8">
    <location>
        <begin position="327"/>
        <end position="344"/>
    </location>
</feature>
<feature type="domain" description="Glycosyltransferase RgtA/B/C/D-like" evidence="9">
    <location>
        <begin position="96"/>
        <end position="244"/>
    </location>
</feature>
<feature type="transmembrane region" description="Helical" evidence="8">
    <location>
        <begin position="164"/>
        <end position="182"/>
    </location>
</feature>
<evidence type="ECO:0000256" key="2">
    <source>
        <dbReference type="ARBA" id="ARBA00022475"/>
    </source>
</evidence>
<dbReference type="PANTHER" id="PTHR33908">
    <property type="entry name" value="MANNOSYLTRANSFERASE YKCB-RELATED"/>
    <property type="match status" value="1"/>
</dbReference>
<evidence type="ECO:0000256" key="7">
    <source>
        <dbReference type="ARBA" id="ARBA00023136"/>
    </source>
</evidence>
<feature type="transmembrane region" description="Helical" evidence="8">
    <location>
        <begin position="116"/>
        <end position="135"/>
    </location>
</feature>
<dbReference type="Proteomes" id="UP000178417">
    <property type="component" value="Unassembled WGS sequence"/>
</dbReference>
<keyword evidence="7 8" id="KW-0472">Membrane</keyword>
<feature type="transmembrane region" description="Helical" evidence="8">
    <location>
        <begin position="374"/>
        <end position="395"/>
    </location>
</feature>
<sequence>MEKAPRKSLLNKTMFILNGKRKLFVFLFISIMILASYLRLNNLTSRSLWGDEAHSLYSICDFYSSGFHFVKADFPEVFGRSLKAAIGPLILDSHLPVYFVGLSFWTNYLGISEYSLRLYSVIIGILCVVILFFFARQLFDNKTALISSFFLAISPLAIMHSQEIRVYGLLMLFSLLSSFYFWKLIFKEKTFLNSILYIVFSVLFLSVHIYSLLIVLSQFIFLLLVYFHKKNIKQFFGMFVLQLISGLLVSYFYIKMLLLNFAAVMQSTTEMAFGVFPWYLKGPLFIFVLSLGETVAPWNFAVVIPACLAFGFLFVRSFTKIKDLNVSFLLVLSLFPVIFSALLLKPTMPKYLIISLPFYLLLVGFSLTQIKQRLGFYILFLTIVIVQLASVSNYFNLKEYHNSNQLEPWREVSGIIKKQYQSGDAILTTNHYINYRLMAYYLNILNNGGYKIYTLQKDFVTPVVFNNRAVLIYGNSQSVFSLTKTKFHRIWFVEHIGDDRAFPVGYVDKINSFIKKRYFLQQEERFVPYSQTLAAHLPIKRHDIQLPRVKISLYTLKGETELK</sequence>
<feature type="transmembrane region" description="Helical" evidence="8">
    <location>
        <begin position="350"/>
        <end position="367"/>
    </location>
</feature>
<keyword evidence="6 8" id="KW-1133">Transmembrane helix</keyword>
<gene>
    <name evidence="10" type="ORF">A2310_04885</name>
</gene>
<feature type="transmembrane region" description="Helical" evidence="8">
    <location>
        <begin position="239"/>
        <end position="259"/>
    </location>
</feature>
<reference evidence="10 11" key="1">
    <citation type="journal article" date="2016" name="Nat. Commun.">
        <title>Thousands of microbial genomes shed light on interconnected biogeochemical processes in an aquifer system.</title>
        <authorList>
            <person name="Anantharaman K."/>
            <person name="Brown C.T."/>
            <person name="Hug L.A."/>
            <person name="Sharon I."/>
            <person name="Castelle C.J."/>
            <person name="Probst A.J."/>
            <person name="Thomas B.C."/>
            <person name="Singh A."/>
            <person name="Wilkins M.J."/>
            <person name="Karaoz U."/>
            <person name="Brodie E.L."/>
            <person name="Williams K.H."/>
            <person name="Hubbard S.S."/>
            <person name="Banfield J.F."/>
        </authorList>
    </citation>
    <scope>NUCLEOTIDE SEQUENCE [LARGE SCALE GENOMIC DNA]</scope>
</reference>
<dbReference type="STRING" id="1802579.A2310_04885"/>
<dbReference type="InterPro" id="IPR038731">
    <property type="entry name" value="RgtA/B/C-like"/>
</dbReference>
<organism evidence="10 11">
    <name type="scientific">candidate division WOR-1 bacterium RIFOXYB2_FULL_37_13</name>
    <dbReference type="NCBI Taxonomy" id="1802579"/>
    <lineage>
        <taxon>Bacteria</taxon>
        <taxon>Bacillati</taxon>
        <taxon>Saganbacteria</taxon>
    </lineage>
</organism>
<dbReference type="GO" id="GO:0009103">
    <property type="term" value="P:lipopolysaccharide biosynthetic process"/>
    <property type="evidence" value="ECO:0007669"/>
    <property type="project" value="UniProtKB-ARBA"/>
</dbReference>
<evidence type="ECO:0000256" key="1">
    <source>
        <dbReference type="ARBA" id="ARBA00004651"/>
    </source>
</evidence>
<dbReference type="EMBL" id="MEUB01000031">
    <property type="protein sequence ID" value="OGC22156.1"/>
    <property type="molecule type" value="Genomic_DNA"/>
</dbReference>
<evidence type="ECO:0000259" key="9">
    <source>
        <dbReference type="Pfam" id="PF13231"/>
    </source>
</evidence>
<evidence type="ECO:0000256" key="5">
    <source>
        <dbReference type="ARBA" id="ARBA00022692"/>
    </source>
</evidence>
<keyword evidence="2" id="KW-1003">Cell membrane</keyword>
<keyword evidence="4" id="KW-0808">Transferase</keyword>
<feature type="transmembrane region" description="Helical" evidence="8">
    <location>
        <begin position="21"/>
        <end position="40"/>
    </location>
</feature>
<comment type="subcellular location">
    <subcellularLocation>
        <location evidence="1">Cell membrane</location>
        <topology evidence="1">Multi-pass membrane protein</topology>
    </subcellularLocation>
</comment>
<dbReference type="GO" id="GO:0016763">
    <property type="term" value="F:pentosyltransferase activity"/>
    <property type="evidence" value="ECO:0007669"/>
    <property type="project" value="TreeGrafter"/>
</dbReference>
<keyword evidence="5 8" id="KW-0812">Transmembrane</keyword>
<keyword evidence="3" id="KW-0328">Glycosyltransferase</keyword>
<name>A0A1F4SNY2_UNCSA</name>
<evidence type="ECO:0000256" key="6">
    <source>
        <dbReference type="ARBA" id="ARBA00022989"/>
    </source>
</evidence>
<protein>
    <recommendedName>
        <fullName evidence="9">Glycosyltransferase RgtA/B/C/D-like domain-containing protein</fullName>
    </recommendedName>
</protein>
<comment type="caution">
    <text evidence="10">The sequence shown here is derived from an EMBL/GenBank/DDBJ whole genome shotgun (WGS) entry which is preliminary data.</text>
</comment>
<dbReference type="Pfam" id="PF13231">
    <property type="entry name" value="PMT_2"/>
    <property type="match status" value="1"/>
</dbReference>
<dbReference type="GO" id="GO:0005886">
    <property type="term" value="C:plasma membrane"/>
    <property type="evidence" value="ECO:0007669"/>
    <property type="project" value="UniProtKB-SubCell"/>
</dbReference>
<feature type="transmembrane region" description="Helical" evidence="8">
    <location>
        <begin position="194"/>
        <end position="227"/>
    </location>
</feature>
<dbReference type="AlphaFoldDB" id="A0A1F4SNY2"/>
<evidence type="ECO:0000256" key="4">
    <source>
        <dbReference type="ARBA" id="ARBA00022679"/>
    </source>
</evidence>